<sequence>MTDNTVFAPHEDLEARWHPLTDAERAQADMLLAAARGFGIIAF</sequence>
<evidence type="ECO:0000313" key="1">
    <source>
        <dbReference type="EMBL" id="EEQ54790.1"/>
    </source>
</evidence>
<reference evidence="1" key="1">
    <citation type="submission" date="2008-08" db="EMBL/GenBank/DDBJ databases">
        <title>Annotation of Bifidobacterium longum subsp. infantis CCUG 52486.</title>
        <authorList>
            <consortium name="The Broad Institute Genome Sequencing Platform"/>
            <person name="Gougoulias C."/>
            <person name="Tuohy K.M."/>
            <person name="Gibson G.R."/>
            <person name="Ward D."/>
            <person name="Mehta T."/>
            <person name="Young S."/>
            <person name="Jaffe D."/>
            <person name="Gnerre S."/>
            <person name="Berlin A."/>
            <person name="Heiman D."/>
            <person name="Hepburn T."/>
            <person name="Shea T."/>
            <person name="Sykes S."/>
            <person name="Alvarado L."/>
            <person name="Kodira C."/>
            <person name="Borodovsky M."/>
            <person name="Lander E."/>
            <person name="Galagan J."/>
            <person name="Nusbaum C."/>
            <person name="Birren B."/>
        </authorList>
    </citation>
    <scope>NUCLEOTIDE SEQUENCE [LARGE SCALE GENOMIC DNA]</scope>
    <source>
        <strain evidence="1">CCUG 52486</strain>
    </source>
</reference>
<dbReference type="EMBL" id="DS990239">
    <property type="protein sequence ID" value="EEQ54790.1"/>
    <property type="molecule type" value="Genomic_DNA"/>
</dbReference>
<accession>C5E9U6</accession>
<name>C5E9U6_BIFLI</name>
<dbReference type="HOGENOM" id="CLU_3230303_0_0_11"/>
<dbReference type="RefSeq" id="WP_007051850.1">
    <property type="nucleotide sequence ID" value="NZ_DS990239.1"/>
</dbReference>
<gene>
    <name evidence="1" type="ORF">BLIG_00741</name>
</gene>
<dbReference type="AlphaFoldDB" id="C5E9U6"/>
<proteinExistence type="predicted"/>
<protein>
    <submittedName>
        <fullName evidence="1">Uncharacterized protein</fullName>
    </submittedName>
</protein>
<dbReference type="Proteomes" id="UP000005084">
    <property type="component" value="Unassembled WGS sequence"/>
</dbReference>
<organism evidence="1">
    <name type="scientific">Bifidobacterium longum subsp. infantis CCUG 52486</name>
    <dbReference type="NCBI Taxonomy" id="537937"/>
    <lineage>
        <taxon>Bacteria</taxon>
        <taxon>Bacillati</taxon>
        <taxon>Actinomycetota</taxon>
        <taxon>Actinomycetes</taxon>
        <taxon>Bifidobacteriales</taxon>
        <taxon>Bifidobacteriaceae</taxon>
        <taxon>Bifidobacterium</taxon>
    </lineage>
</organism>